<evidence type="ECO:0000256" key="6">
    <source>
        <dbReference type="ARBA" id="ARBA00022692"/>
    </source>
</evidence>
<dbReference type="GO" id="GO:0009055">
    <property type="term" value="F:electron transfer activity"/>
    <property type="evidence" value="ECO:0007669"/>
    <property type="project" value="InterPro"/>
</dbReference>
<accession>A0A511B328</accession>
<evidence type="ECO:0000256" key="2">
    <source>
        <dbReference type="ARBA" id="ARBA00004651"/>
    </source>
</evidence>
<comment type="cofactor">
    <cofactor evidence="1">
        <name>heme b</name>
        <dbReference type="ChEBI" id="CHEBI:60344"/>
    </cofactor>
</comment>
<evidence type="ECO:0000256" key="8">
    <source>
        <dbReference type="ARBA" id="ARBA00022982"/>
    </source>
</evidence>
<gene>
    <name evidence="15" type="ORF">GWA01_16810</name>
</gene>
<reference evidence="15 16" key="1">
    <citation type="submission" date="2019-07" db="EMBL/GenBank/DDBJ databases">
        <title>Whole genome shotgun sequence of Gluconobacter wancherniae NBRC 103581.</title>
        <authorList>
            <person name="Hosoyama A."/>
            <person name="Uohara A."/>
            <person name="Ohji S."/>
            <person name="Ichikawa N."/>
        </authorList>
    </citation>
    <scope>NUCLEOTIDE SEQUENCE [LARGE SCALE GENOMIC DNA]</scope>
    <source>
        <strain evidence="15 16">NBRC 103581</strain>
    </source>
</reference>
<feature type="transmembrane region" description="Helical" evidence="13">
    <location>
        <begin position="158"/>
        <end position="175"/>
    </location>
</feature>
<keyword evidence="5" id="KW-0349">Heme</keyword>
<keyword evidence="10" id="KW-0408">Iron</keyword>
<dbReference type="GO" id="GO:0005886">
    <property type="term" value="C:plasma membrane"/>
    <property type="evidence" value="ECO:0007669"/>
    <property type="project" value="UniProtKB-SubCell"/>
</dbReference>
<evidence type="ECO:0000256" key="7">
    <source>
        <dbReference type="ARBA" id="ARBA00022723"/>
    </source>
</evidence>
<dbReference type="OrthoDB" id="1247465at2"/>
<evidence type="ECO:0000256" key="4">
    <source>
        <dbReference type="ARBA" id="ARBA00022475"/>
    </source>
</evidence>
<dbReference type="InterPro" id="IPR052168">
    <property type="entry name" value="Cytochrome_b561_oxidase"/>
</dbReference>
<comment type="caution">
    <text evidence="15">The sequence shown here is derived from an EMBL/GenBank/DDBJ whole genome shotgun (WGS) entry which is preliminary data.</text>
</comment>
<evidence type="ECO:0000256" key="10">
    <source>
        <dbReference type="ARBA" id="ARBA00023004"/>
    </source>
</evidence>
<evidence type="ECO:0000313" key="15">
    <source>
        <dbReference type="EMBL" id="GEK93911.1"/>
    </source>
</evidence>
<comment type="similarity">
    <text evidence="12">Belongs to the cytochrome b561 family.</text>
</comment>
<sequence length="207" mass="22486">MPALPSAVGNAGRYTTVAMILHWIVALGILALLGIGLIMKHGGLPPQRMFQLFQLHKSIGITVLFAVILRLIWRLTHAAPALPATMPRIERKTAHAGHIALYALMLGLPLLGWGVVSASAFSIPTVLFGEIPWPDLPVLPNMDHKDVAEGILTALHKYGAWLMIALLAAHIGAVLRHRFVLHDGVAGRMIFLPRFSKTPHSPSVRKA</sequence>
<dbReference type="GO" id="GO:0046872">
    <property type="term" value="F:metal ion binding"/>
    <property type="evidence" value="ECO:0007669"/>
    <property type="project" value="UniProtKB-KW"/>
</dbReference>
<organism evidence="15 16">
    <name type="scientific">Gluconobacter wancherniae NBRC 103581</name>
    <dbReference type="NCBI Taxonomy" id="656744"/>
    <lineage>
        <taxon>Bacteria</taxon>
        <taxon>Pseudomonadati</taxon>
        <taxon>Pseudomonadota</taxon>
        <taxon>Alphaproteobacteria</taxon>
        <taxon>Acetobacterales</taxon>
        <taxon>Acetobacteraceae</taxon>
        <taxon>Gluconobacter</taxon>
    </lineage>
</organism>
<evidence type="ECO:0000259" key="14">
    <source>
        <dbReference type="Pfam" id="PF01292"/>
    </source>
</evidence>
<proteinExistence type="inferred from homology"/>
<keyword evidence="7" id="KW-0479">Metal-binding</keyword>
<dbReference type="Gene3D" id="1.20.950.20">
    <property type="entry name" value="Transmembrane di-heme cytochromes, Chain C"/>
    <property type="match status" value="1"/>
</dbReference>
<feature type="transmembrane region" description="Helical" evidence="13">
    <location>
        <begin position="99"/>
        <end position="123"/>
    </location>
</feature>
<dbReference type="InterPro" id="IPR011577">
    <property type="entry name" value="Cyt_b561_bac/Ni-Hgenase"/>
</dbReference>
<evidence type="ECO:0000256" key="11">
    <source>
        <dbReference type="ARBA" id="ARBA00023136"/>
    </source>
</evidence>
<dbReference type="PANTHER" id="PTHR30529:SF6">
    <property type="entry name" value="BLL0291 PROTEIN"/>
    <property type="match status" value="1"/>
</dbReference>
<dbReference type="EMBL" id="BJUZ01000002">
    <property type="protein sequence ID" value="GEK93911.1"/>
    <property type="molecule type" value="Genomic_DNA"/>
</dbReference>
<keyword evidence="16" id="KW-1185">Reference proteome</keyword>
<dbReference type="InterPro" id="IPR016174">
    <property type="entry name" value="Di-haem_cyt_TM"/>
</dbReference>
<keyword evidence="3" id="KW-0813">Transport</keyword>
<evidence type="ECO:0000256" key="1">
    <source>
        <dbReference type="ARBA" id="ARBA00001970"/>
    </source>
</evidence>
<keyword evidence="11 13" id="KW-0472">Membrane</keyword>
<comment type="subcellular location">
    <subcellularLocation>
        <location evidence="2">Cell membrane</location>
        <topology evidence="2">Multi-pass membrane protein</topology>
    </subcellularLocation>
</comment>
<evidence type="ECO:0000256" key="9">
    <source>
        <dbReference type="ARBA" id="ARBA00022989"/>
    </source>
</evidence>
<protein>
    <recommendedName>
        <fullName evidence="14">Cytochrome b561 bacterial/Ni-hydrogenase domain-containing protein</fullName>
    </recommendedName>
</protein>
<feature type="transmembrane region" description="Helical" evidence="13">
    <location>
        <begin position="59"/>
        <end position="78"/>
    </location>
</feature>
<dbReference type="Proteomes" id="UP000321230">
    <property type="component" value="Unassembled WGS sequence"/>
</dbReference>
<evidence type="ECO:0000256" key="5">
    <source>
        <dbReference type="ARBA" id="ARBA00022617"/>
    </source>
</evidence>
<evidence type="ECO:0000256" key="3">
    <source>
        <dbReference type="ARBA" id="ARBA00022448"/>
    </source>
</evidence>
<dbReference type="GO" id="GO:0022904">
    <property type="term" value="P:respiratory electron transport chain"/>
    <property type="evidence" value="ECO:0007669"/>
    <property type="project" value="InterPro"/>
</dbReference>
<keyword evidence="4" id="KW-1003">Cell membrane</keyword>
<dbReference type="GO" id="GO:0020037">
    <property type="term" value="F:heme binding"/>
    <property type="evidence" value="ECO:0007669"/>
    <property type="project" value="TreeGrafter"/>
</dbReference>
<keyword evidence="6 13" id="KW-0812">Transmembrane</keyword>
<name>A0A511B328_9PROT</name>
<dbReference type="Pfam" id="PF01292">
    <property type="entry name" value="Ni_hydr_CYTB"/>
    <property type="match status" value="1"/>
</dbReference>
<dbReference type="PANTHER" id="PTHR30529">
    <property type="entry name" value="CYTOCHROME B561"/>
    <property type="match status" value="1"/>
</dbReference>
<keyword evidence="8" id="KW-0249">Electron transport</keyword>
<evidence type="ECO:0000256" key="12">
    <source>
        <dbReference type="ARBA" id="ARBA00037975"/>
    </source>
</evidence>
<dbReference type="AlphaFoldDB" id="A0A511B328"/>
<evidence type="ECO:0000256" key="13">
    <source>
        <dbReference type="SAM" id="Phobius"/>
    </source>
</evidence>
<dbReference type="SUPFAM" id="SSF81342">
    <property type="entry name" value="Transmembrane di-heme cytochromes"/>
    <property type="match status" value="1"/>
</dbReference>
<feature type="transmembrane region" description="Helical" evidence="13">
    <location>
        <begin position="20"/>
        <end position="39"/>
    </location>
</feature>
<dbReference type="RefSeq" id="WP_146796291.1">
    <property type="nucleotide sequence ID" value="NZ_BARC01000008.1"/>
</dbReference>
<keyword evidence="9 13" id="KW-1133">Transmembrane helix</keyword>
<feature type="domain" description="Cytochrome b561 bacterial/Ni-hydrogenase" evidence="14">
    <location>
        <begin position="13"/>
        <end position="190"/>
    </location>
</feature>
<evidence type="ECO:0000313" key="16">
    <source>
        <dbReference type="Proteomes" id="UP000321230"/>
    </source>
</evidence>